<comment type="caution">
    <text evidence="5">The sequence shown here is derived from an EMBL/GenBank/DDBJ whole genome shotgun (WGS) entry which is preliminary data.</text>
</comment>
<dbReference type="SUPFAM" id="SSF46689">
    <property type="entry name" value="Homeodomain-like"/>
    <property type="match status" value="1"/>
</dbReference>
<gene>
    <name evidence="5" type="ORF">EOS_34105</name>
</gene>
<dbReference type="PROSITE" id="PS01124">
    <property type="entry name" value="HTH_ARAC_FAMILY_2"/>
    <property type="match status" value="1"/>
</dbReference>
<evidence type="ECO:0000256" key="1">
    <source>
        <dbReference type="ARBA" id="ARBA00023015"/>
    </source>
</evidence>
<evidence type="ECO:0000313" key="5">
    <source>
        <dbReference type="EMBL" id="KLU21770.1"/>
    </source>
</evidence>
<dbReference type="PANTHER" id="PTHR46796:SF6">
    <property type="entry name" value="ARAC SUBFAMILY"/>
    <property type="match status" value="1"/>
</dbReference>
<name>A0A0J1CLX5_9BURK</name>
<dbReference type="InterPro" id="IPR018060">
    <property type="entry name" value="HTH_AraC"/>
</dbReference>
<evidence type="ECO:0000256" key="3">
    <source>
        <dbReference type="ARBA" id="ARBA00023163"/>
    </source>
</evidence>
<feature type="domain" description="HTH araC/xylS-type" evidence="4">
    <location>
        <begin position="219"/>
        <end position="320"/>
    </location>
</feature>
<protein>
    <recommendedName>
        <fullName evidence="4">HTH araC/xylS-type domain-containing protein</fullName>
    </recommendedName>
</protein>
<dbReference type="Pfam" id="PF14525">
    <property type="entry name" value="AraC_binding_2"/>
    <property type="match status" value="1"/>
</dbReference>
<dbReference type="GO" id="GO:0003700">
    <property type="term" value="F:DNA-binding transcription factor activity"/>
    <property type="evidence" value="ECO:0007669"/>
    <property type="project" value="InterPro"/>
</dbReference>
<dbReference type="PANTHER" id="PTHR46796">
    <property type="entry name" value="HTH-TYPE TRANSCRIPTIONAL ACTIVATOR RHAS-RELATED"/>
    <property type="match status" value="1"/>
</dbReference>
<dbReference type="PRINTS" id="PR00032">
    <property type="entry name" value="HTHARAC"/>
</dbReference>
<keyword evidence="6" id="KW-1185">Reference proteome</keyword>
<organism evidence="5 6">
    <name type="scientific">Caballeronia mineralivorans PML1(12)</name>
    <dbReference type="NCBI Taxonomy" id="908627"/>
    <lineage>
        <taxon>Bacteria</taxon>
        <taxon>Pseudomonadati</taxon>
        <taxon>Pseudomonadota</taxon>
        <taxon>Betaproteobacteria</taxon>
        <taxon>Burkholderiales</taxon>
        <taxon>Burkholderiaceae</taxon>
        <taxon>Caballeronia</taxon>
    </lineage>
</organism>
<dbReference type="InterPro" id="IPR020449">
    <property type="entry name" value="Tscrpt_reg_AraC-type_HTH"/>
</dbReference>
<evidence type="ECO:0000259" key="4">
    <source>
        <dbReference type="PROSITE" id="PS01124"/>
    </source>
</evidence>
<sequence>MTHFVTVSTTTIPPEGQATVWARAIDERFSERFGEAGRLTAENEPFTGRIGYARIGQIQLCRLVAQGHRVENAPRNRSIHASHYKITIQLEGNSDFEQDGLRARLSPGQWAIYDTARPYLMSAAHSIHVAIATIPKELVRLTLAERCALVRPLTSLSGAGRQLRQYIVDRLNELEISAGCGAVETASSIEWELASQIRVALQDQIAETRKNLHPRMLRARIVEYIEQNLSDPELTVDRIAHDLRCSKRYLHTVFDTEDNTLGRYILQLRLTNVCRTFSNPSLQRCSITELAMRWGFVSPGHFSRTFKESFGITPRDYRASVTQSRPAD</sequence>
<reference evidence="5 6" key="1">
    <citation type="journal article" date="2015" name="Genome Announc.">
        <title>Draft Genome Sequence of Burkholderia sp. Strain PML1(12), an Ectomycorrhizosphere-Inhabiting Bacterium with Effective Mineral-Weathering Ability.</title>
        <authorList>
            <person name="Uroz S."/>
            <person name="Oger P."/>
        </authorList>
    </citation>
    <scope>NUCLEOTIDE SEQUENCE [LARGE SCALE GENOMIC DNA]</scope>
    <source>
        <strain evidence="6">PML1(12)</strain>
    </source>
</reference>
<dbReference type="SMART" id="SM00342">
    <property type="entry name" value="HTH_ARAC"/>
    <property type="match status" value="1"/>
</dbReference>
<evidence type="ECO:0000313" key="6">
    <source>
        <dbReference type="Proteomes" id="UP000035963"/>
    </source>
</evidence>
<keyword evidence="3" id="KW-0804">Transcription</keyword>
<keyword evidence="1" id="KW-0805">Transcription regulation</keyword>
<keyword evidence="2" id="KW-0238">DNA-binding</keyword>
<dbReference type="InterPro" id="IPR050204">
    <property type="entry name" value="AraC_XylS_family_regulators"/>
</dbReference>
<dbReference type="PATRIC" id="fig|908627.4.peg.7632"/>
<dbReference type="InterPro" id="IPR035418">
    <property type="entry name" value="AraC-bd_2"/>
</dbReference>
<proteinExistence type="predicted"/>
<dbReference type="EMBL" id="AEJF01000204">
    <property type="protein sequence ID" value="KLU21770.1"/>
    <property type="molecule type" value="Genomic_DNA"/>
</dbReference>
<evidence type="ECO:0000256" key="2">
    <source>
        <dbReference type="ARBA" id="ARBA00023125"/>
    </source>
</evidence>
<dbReference type="RefSeq" id="WP_047896631.1">
    <property type="nucleotide sequence ID" value="NZ_AEJF01000204.1"/>
</dbReference>
<dbReference type="AlphaFoldDB" id="A0A0J1CLX5"/>
<dbReference type="GO" id="GO:0043565">
    <property type="term" value="F:sequence-specific DNA binding"/>
    <property type="evidence" value="ECO:0007669"/>
    <property type="project" value="InterPro"/>
</dbReference>
<dbReference type="Gene3D" id="1.10.10.60">
    <property type="entry name" value="Homeodomain-like"/>
    <property type="match status" value="1"/>
</dbReference>
<accession>A0A0J1CLX5</accession>
<dbReference type="Proteomes" id="UP000035963">
    <property type="component" value="Unassembled WGS sequence"/>
</dbReference>
<dbReference type="OrthoDB" id="9178898at2"/>
<dbReference type="InterPro" id="IPR009057">
    <property type="entry name" value="Homeodomain-like_sf"/>
</dbReference>
<dbReference type="Pfam" id="PF12833">
    <property type="entry name" value="HTH_18"/>
    <property type="match status" value="1"/>
</dbReference>